<dbReference type="Proteomes" id="UP000295431">
    <property type="component" value="Unassembled WGS sequence"/>
</dbReference>
<reference evidence="1 2" key="1">
    <citation type="submission" date="2019-03" db="EMBL/GenBank/DDBJ databases">
        <title>Draft genome sequences of novel Actinobacteria.</title>
        <authorList>
            <person name="Sahin N."/>
            <person name="Ay H."/>
            <person name="Saygin H."/>
        </authorList>
    </citation>
    <scope>NUCLEOTIDE SEQUENCE [LARGE SCALE GENOMIC DNA]</scope>
    <source>
        <strain evidence="1 2">DSM 45347</strain>
    </source>
</reference>
<gene>
    <name evidence="1" type="ORF">E1284_38820</name>
</gene>
<sequence>MKGLLLRLSALDADAENAVRVISFFDGLIAAKVSPQTLVRETARLAECPAGLTDPATGQT</sequence>
<comment type="caution">
    <text evidence="1">The sequence shown here is derived from an EMBL/GenBank/DDBJ whole genome shotgun (WGS) entry which is preliminary data.</text>
</comment>
<proteinExistence type="predicted"/>
<dbReference type="EMBL" id="SMJW01000411">
    <property type="protein sequence ID" value="TDC03051.1"/>
    <property type="molecule type" value="Genomic_DNA"/>
</dbReference>
<organism evidence="1 2">
    <name type="scientific">Actinomadura bangladeshensis</name>
    <dbReference type="NCBI Taxonomy" id="453573"/>
    <lineage>
        <taxon>Bacteria</taxon>
        <taxon>Bacillati</taxon>
        <taxon>Actinomycetota</taxon>
        <taxon>Actinomycetes</taxon>
        <taxon>Streptosporangiales</taxon>
        <taxon>Thermomonosporaceae</taxon>
        <taxon>Actinomadura</taxon>
    </lineage>
</organism>
<protein>
    <submittedName>
        <fullName evidence="1">PucR family transcriptional regulator</fullName>
    </submittedName>
</protein>
<evidence type="ECO:0000313" key="2">
    <source>
        <dbReference type="Proteomes" id="UP000295431"/>
    </source>
</evidence>
<keyword evidence="2" id="KW-1185">Reference proteome</keyword>
<name>A0A4R4N2U2_9ACTN</name>
<feature type="non-terminal residue" evidence="1">
    <location>
        <position position="60"/>
    </location>
</feature>
<accession>A0A4R4N2U2</accession>
<evidence type="ECO:0000313" key="1">
    <source>
        <dbReference type="EMBL" id="TDC03051.1"/>
    </source>
</evidence>
<dbReference type="AlphaFoldDB" id="A0A4R4N2U2"/>